<evidence type="ECO:0000256" key="3">
    <source>
        <dbReference type="ARBA" id="ARBA00022514"/>
    </source>
</evidence>
<dbReference type="GO" id="GO:0051781">
    <property type="term" value="P:positive regulation of cell division"/>
    <property type="evidence" value="ECO:0007669"/>
    <property type="project" value="UniProtKB-KW"/>
</dbReference>
<dbReference type="Proteomes" id="UP001155660">
    <property type="component" value="Chromosome A11"/>
</dbReference>
<dbReference type="CDD" id="cd00100">
    <property type="entry name" value="beta-trefoil_IL1"/>
    <property type="match status" value="2"/>
</dbReference>
<dbReference type="InterPro" id="IPR000975">
    <property type="entry name" value="IL-1_fam"/>
</dbReference>
<dbReference type="PANTHER" id="PTHR10078">
    <property type="entry name" value="INTERLEUKIN-1 FAMILY MEMBER"/>
    <property type="match status" value="1"/>
</dbReference>
<evidence type="ECO:0000256" key="2">
    <source>
        <dbReference type="ARBA" id="ARBA00022490"/>
    </source>
</evidence>
<keyword evidence="3" id="KW-0202">Cytokine</keyword>
<evidence type="ECO:0000256" key="1">
    <source>
        <dbReference type="ARBA" id="ARBA00004496"/>
    </source>
</evidence>
<dbReference type="GO" id="GO:0005737">
    <property type="term" value="C:cytoplasm"/>
    <property type="evidence" value="ECO:0007669"/>
    <property type="project" value="UniProtKB-SubCell"/>
</dbReference>
<dbReference type="KEGG" id="ccar:109101298"/>
<dbReference type="GO" id="GO:0019221">
    <property type="term" value="P:cytokine-mediated signaling pathway"/>
    <property type="evidence" value="ECO:0007669"/>
    <property type="project" value="TreeGrafter"/>
</dbReference>
<sequence length="723" mass="81573">MAAEGNLVSGGVMLLHTESEGKHSYEVKGFLNYNKGTFASNGDKLIMINNKYMEDLTPRAFAELLVEGSPSLTIHHSPKRKTEECESEEISVHTKEPTVMRFSLMMVREEDLEATGVEPSPEWESEDIEDDCFSDDNLLLVSMAGTRFSMVVPRGCDPVNPCNCCGGMNCQFNEVVVLPATAEITFNSARILKRVTEQTNVILKSVLMGKYVTPENQWMFLRDTMSAKITLYYYTATMGREGVPVVLNFTGTENFFCCTTKQGEDKKILTLVSHNKKDLINICPGDQEKWPLVFYMSSDGDNIRRFESALYKGWFIYTQKVDSNVVGMQEDQFDSIQCAFSIIIMSEKGSCCWHKVHTLTKQFMYCYLLPFIGLMSECFGNDAKSQFCPNPSIFSTFVPSPKTYSTFNFPSKTLRCGISCLITSSSCYTKASDIKKSTIQRQGSHVLISIELNMAAENVHHPSTEETEECESEDTRCNKKLKFIRFSLSIEDTEIGGHQEPSDAQAEGEEKDIEDDCFGDDDPLHSLANMSLNLVIDQDSDADNPFCNCDRQFKESVIKSEKADISYISAQIWKVIKEQKSLFLKTREGCKYVASRQNEICLESTMSAKITIFQGTFRGMVTNDSESGVPIVLNFTGTDNFLSCTSKGEEKILTVKTYDRKKISADDPEKSSLIFYMSQKRDGLRYFESALYRGWFIHTINDIGVKMQRGNNAPSSCFVIERE</sequence>
<proteinExistence type="predicted"/>
<dbReference type="GO" id="GO:0005615">
    <property type="term" value="C:extracellular space"/>
    <property type="evidence" value="ECO:0007669"/>
    <property type="project" value="UniProtKB-KW"/>
</dbReference>
<dbReference type="GeneID" id="109101298"/>
<dbReference type="GO" id="GO:0006955">
    <property type="term" value="P:immune response"/>
    <property type="evidence" value="ECO:0007669"/>
    <property type="project" value="InterPro"/>
</dbReference>
<dbReference type="AlphaFoldDB" id="A0A9Q9YK60"/>
<keyword evidence="4" id="KW-0666">Pyrogen</keyword>
<comment type="subcellular location">
    <subcellularLocation>
        <location evidence="1">Cytoplasm</location>
    </subcellularLocation>
</comment>
<dbReference type="GO" id="GO:0071222">
    <property type="term" value="P:cellular response to lipopolysaccharide"/>
    <property type="evidence" value="ECO:0007669"/>
    <property type="project" value="TreeGrafter"/>
</dbReference>
<dbReference type="GO" id="GO:0048246">
    <property type="term" value="P:macrophage chemotaxis"/>
    <property type="evidence" value="ECO:0007669"/>
    <property type="project" value="TreeGrafter"/>
</dbReference>
<dbReference type="OrthoDB" id="8962877at2759"/>
<gene>
    <name evidence="7" type="primary">LOC109101298</name>
</gene>
<dbReference type="Pfam" id="PF00340">
    <property type="entry name" value="IL1"/>
    <property type="match status" value="2"/>
</dbReference>
<organism evidence="7">
    <name type="scientific">Cyprinus carpio</name>
    <name type="common">Common carp</name>
    <dbReference type="NCBI Taxonomy" id="7962"/>
    <lineage>
        <taxon>Eukaryota</taxon>
        <taxon>Metazoa</taxon>
        <taxon>Chordata</taxon>
        <taxon>Craniata</taxon>
        <taxon>Vertebrata</taxon>
        <taxon>Euteleostomi</taxon>
        <taxon>Actinopterygii</taxon>
        <taxon>Neopterygii</taxon>
        <taxon>Teleostei</taxon>
        <taxon>Ostariophysi</taxon>
        <taxon>Cypriniformes</taxon>
        <taxon>Cyprinidae</taxon>
        <taxon>Cyprininae</taxon>
        <taxon>Cyprinus</taxon>
    </lineage>
</organism>
<dbReference type="RefSeq" id="XP_042621723.1">
    <property type="nucleotide sequence ID" value="XM_042765789.1"/>
</dbReference>
<evidence type="ECO:0000313" key="7">
    <source>
        <dbReference type="RefSeq" id="XP_042621723.1"/>
    </source>
</evidence>
<name>A0A9Q9YK60_CYPCA</name>
<evidence type="ECO:0000256" key="6">
    <source>
        <dbReference type="ARBA" id="ARBA00023246"/>
    </source>
</evidence>
<keyword evidence="2" id="KW-0963">Cytoplasm</keyword>
<dbReference type="GO" id="GO:1901222">
    <property type="term" value="P:regulation of non-canonical NF-kappaB signal transduction"/>
    <property type="evidence" value="ECO:0007669"/>
    <property type="project" value="TreeGrafter"/>
</dbReference>
<evidence type="ECO:0000256" key="5">
    <source>
        <dbReference type="ARBA" id="ARBA00023198"/>
    </source>
</evidence>
<dbReference type="GO" id="GO:0005125">
    <property type="term" value="F:cytokine activity"/>
    <property type="evidence" value="ECO:0007669"/>
    <property type="project" value="UniProtKB-KW"/>
</dbReference>
<reference evidence="7" key="1">
    <citation type="submission" date="2025-08" db="UniProtKB">
        <authorList>
            <consortium name="RefSeq"/>
        </authorList>
    </citation>
    <scope>IDENTIFICATION</scope>
    <source>
        <tissue evidence="7">Muscle</tissue>
    </source>
</reference>
<dbReference type="GO" id="GO:0010628">
    <property type="term" value="P:positive regulation of gene expression"/>
    <property type="evidence" value="ECO:0007669"/>
    <property type="project" value="TreeGrafter"/>
</dbReference>
<protein>
    <submittedName>
        <fullName evidence="7">Uncharacterized protein LOC109101298</fullName>
    </submittedName>
</protein>
<keyword evidence="6" id="KW-0497">Mitogen</keyword>
<dbReference type="GO" id="GO:0001660">
    <property type="term" value="P:fever generation"/>
    <property type="evidence" value="ECO:0007669"/>
    <property type="project" value="UniProtKB-KW"/>
</dbReference>
<dbReference type="GO" id="GO:0042119">
    <property type="term" value="P:neutrophil activation"/>
    <property type="evidence" value="ECO:0007669"/>
    <property type="project" value="TreeGrafter"/>
</dbReference>
<keyword evidence="5" id="KW-0395">Inflammatory response</keyword>
<accession>A0A9Q9YK60</accession>
<dbReference type="PANTHER" id="PTHR10078:SF30">
    <property type="entry name" value="INTERLEUKIN-1 BETA"/>
    <property type="match status" value="1"/>
</dbReference>
<evidence type="ECO:0000256" key="4">
    <source>
        <dbReference type="ARBA" id="ARBA00022620"/>
    </source>
</evidence>